<protein>
    <recommendedName>
        <fullName evidence="1">GST N-terminal domain-containing protein</fullName>
    </recommendedName>
</protein>
<accession>A0A381TBZ7</accession>
<dbReference type="GO" id="GO:0005737">
    <property type="term" value="C:cytoplasm"/>
    <property type="evidence" value="ECO:0007669"/>
    <property type="project" value="TreeGrafter"/>
</dbReference>
<dbReference type="SUPFAM" id="SSF47616">
    <property type="entry name" value="GST C-terminal domain-like"/>
    <property type="match status" value="1"/>
</dbReference>
<sequence>MLQKERLTLIGAPPSPYTRKMIALLRYRRIPYEIIWGNPGELLDSGGAFEDLNIEPPKPVLLPTFLMRDERGELQTVTDSTPIIRRLEKEFEGRSVIPEDPALCFLNYLLEDFGDEWVTKYMFHYRWHFEEDADNASSILPLNHKVDLQDDIWKLFKEGIGSRQIERLWVVGSNNITAPIIENSYKRFLGIMQNHLSNLPFLFGHRPSSADFAIYGQLTQLIGLDPTSRAIAHEESLRTVAWINSMEDLSGINPDKNTWENFESLPDSIKSLLKEIGHVYVPALLANSEALKNGDETWETEIDGSTWSQKTFNYQGKCLQWINQEFYALTEIDQKRLLDLFEGTGCEKLLMKEK</sequence>
<dbReference type="InterPro" id="IPR036249">
    <property type="entry name" value="Thioredoxin-like_sf"/>
</dbReference>
<dbReference type="AlphaFoldDB" id="A0A381TBZ7"/>
<dbReference type="PANTHER" id="PTHR12289">
    <property type="entry name" value="METAXIN RELATED"/>
    <property type="match status" value="1"/>
</dbReference>
<dbReference type="Gene3D" id="3.40.30.10">
    <property type="entry name" value="Glutaredoxin"/>
    <property type="match status" value="1"/>
</dbReference>
<dbReference type="InterPro" id="IPR050931">
    <property type="entry name" value="Mito_Protein_Transport_Metaxin"/>
</dbReference>
<dbReference type="CDD" id="cd00570">
    <property type="entry name" value="GST_N_family"/>
    <property type="match status" value="1"/>
</dbReference>
<gene>
    <name evidence="2" type="ORF">METZ01_LOCUS66530</name>
</gene>
<reference evidence="2" key="1">
    <citation type="submission" date="2018-05" db="EMBL/GenBank/DDBJ databases">
        <authorList>
            <person name="Lanie J.A."/>
            <person name="Ng W.-L."/>
            <person name="Kazmierczak K.M."/>
            <person name="Andrzejewski T.M."/>
            <person name="Davidsen T.M."/>
            <person name="Wayne K.J."/>
            <person name="Tettelin H."/>
            <person name="Glass J.I."/>
            <person name="Rusch D."/>
            <person name="Podicherti R."/>
            <person name="Tsui H.-C.T."/>
            <person name="Winkler M.E."/>
        </authorList>
    </citation>
    <scope>NUCLEOTIDE SEQUENCE</scope>
</reference>
<dbReference type="Pfam" id="PF13417">
    <property type="entry name" value="GST_N_3"/>
    <property type="match status" value="1"/>
</dbReference>
<dbReference type="PROSITE" id="PS50404">
    <property type="entry name" value="GST_NTER"/>
    <property type="match status" value="1"/>
</dbReference>
<dbReference type="InterPro" id="IPR036282">
    <property type="entry name" value="Glutathione-S-Trfase_C_sf"/>
</dbReference>
<feature type="domain" description="GST N-terminal" evidence="1">
    <location>
        <begin position="5"/>
        <end position="95"/>
    </location>
</feature>
<evidence type="ECO:0000313" key="2">
    <source>
        <dbReference type="EMBL" id="SVA13676.1"/>
    </source>
</evidence>
<dbReference type="PANTHER" id="PTHR12289:SF67">
    <property type="match status" value="1"/>
</dbReference>
<organism evidence="2">
    <name type="scientific">marine metagenome</name>
    <dbReference type="NCBI Taxonomy" id="408172"/>
    <lineage>
        <taxon>unclassified sequences</taxon>
        <taxon>metagenomes</taxon>
        <taxon>ecological metagenomes</taxon>
    </lineage>
</organism>
<dbReference type="EMBL" id="UINC01004350">
    <property type="protein sequence ID" value="SVA13676.1"/>
    <property type="molecule type" value="Genomic_DNA"/>
</dbReference>
<name>A0A381TBZ7_9ZZZZ</name>
<dbReference type="SUPFAM" id="SSF52833">
    <property type="entry name" value="Thioredoxin-like"/>
    <property type="match status" value="1"/>
</dbReference>
<evidence type="ECO:0000259" key="1">
    <source>
        <dbReference type="PROSITE" id="PS50404"/>
    </source>
</evidence>
<proteinExistence type="predicted"/>
<dbReference type="InterPro" id="IPR004045">
    <property type="entry name" value="Glutathione_S-Trfase_N"/>
</dbReference>